<evidence type="ECO:0000313" key="4">
    <source>
        <dbReference type="Proteomes" id="UP000479692"/>
    </source>
</evidence>
<gene>
    <name evidence="3" type="primary">dinD</name>
    <name evidence="3" type="ORF">GN331_04655</name>
</gene>
<evidence type="ECO:0000313" key="3">
    <source>
        <dbReference type="EMBL" id="MUV13495.1"/>
    </source>
</evidence>
<sequence length="279" mass="31116">MKQELIATLHRSFEGAVHVEDGVEFWLARELQVLLGYGTWQRFEGVVAEAQIACERAGGCVEDHFSGAAKMVGLGSGARRSVKDIALTRYACYLIAQNGDPRKPEIAFAMNYFAVQTRKQELVEKRIAEFERVQARGKLSNSQKALSSVLFERGIDAAGFSRIVSRGDEALFGGLDTQGMKDKLGVPEHRPLADFLPTITIKAKDFANEVTHMQVKQQDLHAEPAITSEHVRNNADVRKILTDRNIHPEALPPAEDVRRVQRRLKAEEKKLPRTAKATT</sequence>
<dbReference type="InterPro" id="IPR003497">
    <property type="entry name" value="BRO_N_domain"/>
</dbReference>
<dbReference type="NCBIfam" id="NF008573">
    <property type="entry name" value="PRK11525.1"/>
    <property type="match status" value="1"/>
</dbReference>
<dbReference type="Proteomes" id="UP000479692">
    <property type="component" value="Unassembled WGS sequence"/>
</dbReference>
<name>A0A7C9HL66_9GAMM</name>
<feature type="compositionally biased region" description="Basic and acidic residues" evidence="1">
    <location>
        <begin position="255"/>
        <end position="271"/>
    </location>
</feature>
<dbReference type="RefSeq" id="WP_156640680.1">
    <property type="nucleotide sequence ID" value="NZ_WOXT01000001.1"/>
</dbReference>
<feature type="region of interest" description="Disordered" evidence="1">
    <location>
        <begin position="249"/>
        <end position="279"/>
    </location>
</feature>
<keyword evidence="4" id="KW-1185">Reference proteome</keyword>
<feature type="domain" description="Bro-N" evidence="2">
    <location>
        <begin position="19"/>
        <end position="109"/>
    </location>
</feature>
<comment type="caution">
    <text evidence="3">The sequence shown here is derived from an EMBL/GenBank/DDBJ whole genome shotgun (WGS) entry which is preliminary data.</text>
</comment>
<evidence type="ECO:0000259" key="2">
    <source>
        <dbReference type="Pfam" id="PF02498"/>
    </source>
</evidence>
<dbReference type="AlphaFoldDB" id="A0A7C9HL66"/>
<organism evidence="3 4">
    <name type="scientific">Noviluteimonas gilva</name>
    <dbReference type="NCBI Taxonomy" id="2682097"/>
    <lineage>
        <taxon>Bacteria</taxon>
        <taxon>Pseudomonadati</taxon>
        <taxon>Pseudomonadota</taxon>
        <taxon>Gammaproteobacteria</taxon>
        <taxon>Lysobacterales</taxon>
        <taxon>Lysobacteraceae</taxon>
        <taxon>Noviluteimonas</taxon>
    </lineage>
</organism>
<proteinExistence type="predicted"/>
<reference evidence="3 4" key="1">
    <citation type="submission" date="2019-12" db="EMBL/GenBank/DDBJ databases">
        <authorList>
            <person name="Xu J."/>
        </authorList>
    </citation>
    <scope>NUCLEOTIDE SEQUENCE [LARGE SCALE GENOMIC DNA]</scope>
    <source>
        <strain evidence="3 4">HX-5-24</strain>
    </source>
</reference>
<dbReference type="EMBL" id="WOXT01000001">
    <property type="protein sequence ID" value="MUV13495.1"/>
    <property type="molecule type" value="Genomic_DNA"/>
</dbReference>
<accession>A0A7C9HL66</accession>
<evidence type="ECO:0000256" key="1">
    <source>
        <dbReference type="SAM" id="MobiDB-lite"/>
    </source>
</evidence>
<dbReference type="Pfam" id="PF02498">
    <property type="entry name" value="Bro-N"/>
    <property type="match status" value="1"/>
</dbReference>
<protein>
    <submittedName>
        <fullName evidence="3">DNA damage-inducible protein D</fullName>
    </submittedName>
</protein>